<dbReference type="InterPro" id="IPR027417">
    <property type="entry name" value="P-loop_NTPase"/>
</dbReference>
<name>A0A7C1JX01_9CHLR</name>
<proteinExistence type="inferred from homology"/>
<keyword evidence="8" id="KW-0963">Cytoplasm</keyword>
<evidence type="ECO:0000256" key="3">
    <source>
        <dbReference type="ARBA" id="ARBA00022723"/>
    </source>
</evidence>
<protein>
    <recommendedName>
        <fullName evidence="8 10">Adenylosuccinate synthetase</fullName>
        <shortName evidence="8">AMPSase</shortName>
        <shortName evidence="8">AdSS</shortName>
        <ecNumber evidence="8 10">6.3.4.4</ecNumber>
    </recommendedName>
    <alternativeName>
        <fullName evidence="8">IMP--aspartate ligase</fullName>
    </alternativeName>
</protein>
<sequence>MTVTAVVGAQWGDEGKGRVIDYLAQDADVVIRFQGGDNAGHTVINEYGKHALHLIPSGIFNPRTQNIIGSGCVVNPQSLLKEMEELKAAGVDLGNLWISTRAQMLMPYHRQLDVLEEAARGKDTIGTTKRGIGPAYADKAARSGLRMGDLLQPEWLEMRLDNALRTVNRKLEILGGEPVNRQELYALCMEYRDKLADRIIDTVPMTRRALQQNKHILLEGQLGVMRDLDWGIYPYVTSSNPTASYAASGAGLPARAIDRVIGVVKAYSTAVGDGPFPTELHDAEGEKLREIGGEFGATTGRPRRCGWFDGVAIGYAAWLNGMTGLAITKLDVLDSFDTIKICIGYKLPNGSIVTDSMPDTPVLMHVTPVYEVWEGWKTSTSNCRRWDDLPKAARAYLHRISELAGIKIDYVSVGPERDQMFAV</sequence>
<comment type="pathway">
    <text evidence="8 10">Purine metabolism; AMP biosynthesis via de novo pathway; AMP from IMP: step 1/2.</text>
</comment>
<evidence type="ECO:0000256" key="1">
    <source>
        <dbReference type="ARBA" id="ARBA00011738"/>
    </source>
</evidence>
<dbReference type="NCBIfam" id="TIGR00184">
    <property type="entry name" value="purA"/>
    <property type="match status" value="1"/>
</dbReference>
<evidence type="ECO:0000256" key="2">
    <source>
        <dbReference type="ARBA" id="ARBA00022598"/>
    </source>
</evidence>
<keyword evidence="6 8" id="KW-0460">Magnesium</keyword>
<evidence type="ECO:0000256" key="5">
    <source>
        <dbReference type="ARBA" id="ARBA00022755"/>
    </source>
</evidence>
<dbReference type="FunFam" id="1.10.300.10:FF:000001">
    <property type="entry name" value="Adenylosuccinate synthetase"/>
    <property type="match status" value="1"/>
</dbReference>
<feature type="binding site" evidence="8">
    <location>
        <position position="142"/>
    </location>
    <ligand>
        <name>IMP</name>
        <dbReference type="ChEBI" id="CHEBI:58053"/>
        <note>ligand shared between dimeric partners</note>
    </ligand>
</feature>
<dbReference type="SUPFAM" id="SSF52540">
    <property type="entry name" value="P-loop containing nucleoside triphosphate hydrolases"/>
    <property type="match status" value="1"/>
</dbReference>
<feature type="binding site" description="in other chain" evidence="8">
    <location>
        <begin position="13"/>
        <end position="16"/>
    </location>
    <ligand>
        <name>IMP</name>
        <dbReference type="ChEBI" id="CHEBI:58053"/>
        <note>ligand shared between dimeric partners</note>
    </ligand>
</feature>
<comment type="similarity">
    <text evidence="8 10">Belongs to the adenylosuccinate synthetase family.</text>
</comment>
<accession>A0A7C1JX01</accession>
<dbReference type="GO" id="GO:0005525">
    <property type="term" value="F:GTP binding"/>
    <property type="evidence" value="ECO:0007669"/>
    <property type="project" value="UniProtKB-UniRule"/>
</dbReference>
<dbReference type="GO" id="GO:0000287">
    <property type="term" value="F:magnesium ion binding"/>
    <property type="evidence" value="ECO:0007669"/>
    <property type="project" value="UniProtKB-UniRule"/>
</dbReference>
<feature type="active site" evidence="9">
    <location>
        <position position="139"/>
    </location>
</feature>
<dbReference type="InterPro" id="IPR018220">
    <property type="entry name" value="Adenylosuccin_syn_GTP-bd"/>
</dbReference>
<dbReference type="InterPro" id="IPR042111">
    <property type="entry name" value="Adenylosuccinate_synth_dom3"/>
</dbReference>
<dbReference type="FunFam" id="3.90.170.10:FF:000001">
    <property type="entry name" value="Adenylosuccinate synthetase"/>
    <property type="match status" value="1"/>
</dbReference>
<feature type="binding site" evidence="8">
    <location>
        <position position="303"/>
    </location>
    <ligand>
        <name>GTP</name>
        <dbReference type="ChEBI" id="CHEBI:37565"/>
    </ligand>
</feature>
<reference evidence="11" key="1">
    <citation type="journal article" date="2020" name="mSystems">
        <title>Genome- and Community-Level Interaction Insights into Carbon Utilization and Element Cycling Functions of Hydrothermarchaeota in Hydrothermal Sediment.</title>
        <authorList>
            <person name="Zhou Z."/>
            <person name="Liu Y."/>
            <person name="Xu W."/>
            <person name="Pan J."/>
            <person name="Luo Z.H."/>
            <person name="Li M."/>
        </authorList>
    </citation>
    <scope>NUCLEOTIDE SEQUENCE [LARGE SCALE GENOMIC DNA]</scope>
    <source>
        <strain evidence="11">SpSt-289</strain>
    </source>
</reference>
<feature type="binding site" evidence="8">
    <location>
        <begin position="329"/>
        <end position="331"/>
    </location>
    <ligand>
        <name>GTP</name>
        <dbReference type="ChEBI" id="CHEBI:37565"/>
    </ligand>
</feature>
<feature type="binding site" description="in other chain" evidence="8">
    <location>
        <begin position="38"/>
        <end position="41"/>
    </location>
    <ligand>
        <name>IMP</name>
        <dbReference type="ChEBI" id="CHEBI:58053"/>
        <note>ligand shared between dimeric partners</note>
    </ligand>
</feature>
<comment type="subcellular location">
    <subcellularLocation>
        <location evidence="8">Cytoplasm</location>
    </subcellularLocation>
</comment>
<dbReference type="UniPathway" id="UPA00075">
    <property type="reaction ID" value="UER00335"/>
</dbReference>
<feature type="binding site" evidence="8">
    <location>
        <begin position="12"/>
        <end position="18"/>
    </location>
    <ligand>
        <name>GTP</name>
        <dbReference type="ChEBI" id="CHEBI:37565"/>
    </ligand>
</feature>
<dbReference type="PROSITE" id="PS00513">
    <property type="entry name" value="ADENYLOSUCCIN_SYN_2"/>
    <property type="match status" value="1"/>
</dbReference>
<dbReference type="PANTHER" id="PTHR11846:SF0">
    <property type="entry name" value="ADENYLOSUCCINATE SYNTHETASE"/>
    <property type="match status" value="1"/>
</dbReference>
<dbReference type="GO" id="GO:0004019">
    <property type="term" value="F:adenylosuccinate synthase activity"/>
    <property type="evidence" value="ECO:0007669"/>
    <property type="project" value="UniProtKB-UniRule"/>
</dbReference>
<feature type="binding site" evidence="8">
    <location>
        <begin position="297"/>
        <end position="303"/>
    </location>
    <ligand>
        <name>substrate</name>
    </ligand>
</feature>
<evidence type="ECO:0000313" key="11">
    <source>
        <dbReference type="EMBL" id="HDX31908.1"/>
    </source>
</evidence>
<keyword evidence="7 8" id="KW-0342">GTP-binding</keyword>
<evidence type="ECO:0000256" key="9">
    <source>
        <dbReference type="PROSITE-ProRule" id="PRU10134"/>
    </source>
</evidence>
<dbReference type="InterPro" id="IPR001114">
    <property type="entry name" value="Adenylosuccinate_synthetase"/>
</dbReference>
<dbReference type="Pfam" id="PF00709">
    <property type="entry name" value="Adenylsucc_synt"/>
    <property type="match status" value="1"/>
</dbReference>
<feature type="binding site" description="in other chain" evidence="8">
    <location>
        <position position="128"/>
    </location>
    <ligand>
        <name>IMP</name>
        <dbReference type="ChEBI" id="CHEBI:58053"/>
        <note>ligand shared between dimeric partners</note>
    </ligand>
</feature>
<dbReference type="GO" id="GO:0044208">
    <property type="term" value="P:'de novo' AMP biosynthetic process"/>
    <property type="evidence" value="ECO:0007669"/>
    <property type="project" value="UniProtKB-UniRule"/>
</dbReference>
<dbReference type="EC" id="6.3.4.4" evidence="8 10"/>
<feature type="binding site" description="in other chain" evidence="8">
    <location>
        <position position="237"/>
    </location>
    <ligand>
        <name>IMP</name>
        <dbReference type="ChEBI" id="CHEBI:58053"/>
        <note>ligand shared between dimeric partners</note>
    </ligand>
</feature>
<comment type="subunit">
    <text evidence="1 8">Homodimer.</text>
</comment>
<dbReference type="GO" id="GO:0005737">
    <property type="term" value="C:cytoplasm"/>
    <property type="evidence" value="ECO:0007669"/>
    <property type="project" value="UniProtKB-SubCell"/>
</dbReference>
<organism evidence="11">
    <name type="scientific">Caldilinea aerophila</name>
    <dbReference type="NCBI Taxonomy" id="133453"/>
    <lineage>
        <taxon>Bacteria</taxon>
        <taxon>Bacillati</taxon>
        <taxon>Chloroflexota</taxon>
        <taxon>Caldilineae</taxon>
        <taxon>Caldilineales</taxon>
        <taxon>Caldilineaceae</taxon>
        <taxon>Caldilinea</taxon>
    </lineage>
</organism>
<dbReference type="Gene3D" id="3.90.170.10">
    <property type="entry name" value="Adenylosuccinate Synthetase, subunit A, domain 3"/>
    <property type="match status" value="1"/>
</dbReference>
<feature type="binding site" evidence="8">
    <location>
        <begin position="40"/>
        <end position="42"/>
    </location>
    <ligand>
        <name>GTP</name>
        <dbReference type="ChEBI" id="CHEBI:37565"/>
    </ligand>
</feature>
<comment type="caution">
    <text evidence="8">Lacks conserved residue(s) required for the propagation of feature annotation.</text>
</comment>
<comment type="cofactor">
    <cofactor evidence="8">
        <name>Mg(2+)</name>
        <dbReference type="ChEBI" id="CHEBI:18420"/>
    </cofactor>
    <text evidence="8">Binds 1 Mg(2+) ion per subunit.</text>
</comment>
<keyword evidence="4 8" id="KW-0547">Nucleotide-binding</keyword>
<feature type="binding site" evidence="8">
    <location>
        <position position="13"/>
    </location>
    <ligand>
        <name>Mg(2+)</name>
        <dbReference type="ChEBI" id="CHEBI:18420"/>
    </ligand>
</feature>
<evidence type="ECO:0000256" key="8">
    <source>
        <dbReference type="HAMAP-Rule" id="MF_00011"/>
    </source>
</evidence>
<comment type="catalytic activity">
    <reaction evidence="8 10">
        <text>IMP + L-aspartate + GTP = N(6)-(1,2-dicarboxyethyl)-AMP + GDP + phosphate + 2 H(+)</text>
        <dbReference type="Rhea" id="RHEA:15753"/>
        <dbReference type="ChEBI" id="CHEBI:15378"/>
        <dbReference type="ChEBI" id="CHEBI:29991"/>
        <dbReference type="ChEBI" id="CHEBI:37565"/>
        <dbReference type="ChEBI" id="CHEBI:43474"/>
        <dbReference type="ChEBI" id="CHEBI:57567"/>
        <dbReference type="ChEBI" id="CHEBI:58053"/>
        <dbReference type="ChEBI" id="CHEBI:58189"/>
        <dbReference type="EC" id="6.3.4.4"/>
    </reaction>
</comment>
<evidence type="ECO:0000256" key="6">
    <source>
        <dbReference type="ARBA" id="ARBA00022842"/>
    </source>
</evidence>
<dbReference type="EMBL" id="DSMG01000102">
    <property type="protein sequence ID" value="HDX31908.1"/>
    <property type="molecule type" value="Genomic_DNA"/>
</dbReference>
<feature type="active site" description="Proton acceptor" evidence="8">
    <location>
        <position position="13"/>
    </location>
</feature>
<dbReference type="PANTHER" id="PTHR11846">
    <property type="entry name" value="ADENYLOSUCCINATE SYNTHETASE"/>
    <property type="match status" value="1"/>
</dbReference>
<dbReference type="InterPro" id="IPR042110">
    <property type="entry name" value="Adenylosuccinate_synth_dom2"/>
</dbReference>
<dbReference type="PROSITE" id="PS01266">
    <property type="entry name" value="ADENYLOSUCCIN_SYN_1"/>
    <property type="match status" value="1"/>
</dbReference>
<dbReference type="CDD" id="cd03108">
    <property type="entry name" value="AdSS"/>
    <property type="match status" value="1"/>
</dbReference>
<evidence type="ECO:0000256" key="10">
    <source>
        <dbReference type="RuleBase" id="RU000520"/>
    </source>
</evidence>
<feature type="binding site" evidence="8">
    <location>
        <position position="40"/>
    </location>
    <ligand>
        <name>Mg(2+)</name>
        <dbReference type="ChEBI" id="CHEBI:18420"/>
    </ligand>
</feature>
<comment type="caution">
    <text evidence="11">The sequence shown here is derived from an EMBL/GenBank/DDBJ whole genome shotgun (WGS) entry which is preliminary data.</text>
</comment>
<keyword evidence="2 8" id="KW-0436">Ligase</keyword>
<dbReference type="NCBIfam" id="NF002223">
    <property type="entry name" value="PRK01117.1"/>
    <property type="match status" value="1"/>
</dbReference>
<feature type="active site" description="Proton donor" evidence="8">
    <location>
        <position position="41"/>
    </location>
</feature>
<dbReference type="Gene3D" id="3.40.440.10">
    <property type="entry name" value="Adenylosuccinate Synthetase, subunit A, domain 1"/>
    <property type="match status" value="1"/>
</dbReference>
<keyword evidence="3 8" id="KW-0479">Metal-binding</keyword>
<dbReference type="InterPro" id="IPR033128">
    <property type="entry name" value="Adenylosuccin_syn_Lys_AS"/>
</dbReference>
<dbReference type="AlphaFoldDB" id="A0A7C1JX01"/>
<keyword evidence="5 8" id="KW-0658">Purine biosynthesis</keyword>
<dbReference type="HAMAP" id="MF_00011">
    <property type="entry name" value="Adenylosucc_synth"/>
    <property type="match status" value="1"/>
</dbReference>
<dbReference type="InterPro" id="IPR042109">
    <property type="entry name" value="Adenylosuccinate_synth_dom1"/>
</dbReference>
<dbReference type="GO" id="GO:0046040">
    <property type="term" value="P:IMP metabolic process"/>
    <property type="evidence" value="ECO:0007669"/>
    <property type="project" value="TreeGrafter"/>
</dbReference>
<dbReference type="Gene3D" id="1.10.300.10">
    <property type="entry name" value="Adenylosuccinate Synthetase, subunit A, domain 2"/>
    <property type="match status" value="1"/>
</dbReference>
<evidence type="ECO:0000256" key="7">
    <source>
        <dbReference type="ARBA" id="ARBA00023134"/>
    </source>
</evidence>
<dbReference type="SMART" id="SM00788">
    <property type="entry name" value="Adenylsucc_synt"/>
    <property type="match status" value="1"/>
</dbReference>
<feature type="binding site" description="in other chain" evidence="8">
    <location>
        <position position="301"/>
    </location>
    <ligand>
        <name>IMP</name>
        <dbReference type="ChEBI" id="CHEBI:58053"/>
        <note>ligand shared between dimeric partners</note>
    </ligand>
</feature>
<evidence type="ECO:0000256" key="4">
    <source>
        <dbReference type="ARBA" id="ARBA00022741"/>
    </source>
</evidence>
<comment type="function">
    <text evidence="8">Plays an important role in the de novo pathway of purine nucleotide biosynthesis. Catalyzes the first committed step in the biosynthesis of AMP from IMP.</text>
</comment>
<feature type="binding site" evidence="8">
    <location>
        <begin position="412"/>
        <end position="414"/>
    </location>
    <ligand>
        <name>GTP</name>
        <dbReference type="ChEBI" id="CHEBI:37565"/>
    </ligand>
</feature>
<gene>
    <name evidence="8" type="primary">purA</name>
    <name evidence="11" type="ORF">ENQ20_10520</name>
</gene>